<feature type="binding site" evidence="7">
    <location>
        <position position="394"/>
    </location>
    <ligand>
        <name>deamido-NAD(+)</name>
        <dbReference type="ChEBI" id="CHEBI:58437"/>
        <note>ligand shared between two neighboring subunits</note>
    </ligand>
</feature>
<dbReference type="UniPathway" id="UPA00253">
    <property type="reaction ID" value="UER00334"/>
</dbReference>
<dbReference type="GO" id="GO:0003952">
    <property type="term" value="F:NAD+ synthase (glutamine-hydrolyzing) activity"/>
    <property type="evidence" value="ECO:0007669"/>
    <property type="project" value="UniProtKB-UniRule"/>
</dbReference>
<name>A0A6J4U9H5_9ACTN</name>
<comment type="catalytic activity">
    <reaction evidence="7 8">
        <text>deamido-NAD(+) + L-glutamine + ATP + H2O = L-glutamate + AMP + diphosphate + NAD(+) + H(+)</text>
        <dbReference type="Rhea" id="RHEA:24384"/>
        <dbReference type="ChEBI" id="CHEBI:15377"/>
        <dbReference type="ChEBI" id="CHEBI:15378"/>
        <dbReference type="ChEBI" id="CHEBI:29985"/>
        <dbReference type="ChEBI" id="CHEBI:30616"/>
        <dbReference type="ChEBI" id="CHEBI:33019"/>
        <dbReference type="ChEBI" id="CHEBI:57540"/>
        <dbReference type="ChEBI" id="CHEBI:58359"/>
        <dbReference type="ChEBI" id="CHEBI:58437"/>
        <dbReference type="ChEBI" id="CHEBI:456215"/>
        <dbReference type="EC" id="6.3.5.1"/>
    </reaction>
</comment>
<evidence type="ECO:0000313" key="12">
    <source>
        <dbReference type="EMBL" id="CAA9544616.1"/>
    </source>
</evidence>
<feature type="compositionally biased region" description="Basic and acidic residues" evidence="10">
    <location>
        <begin position="587"/>
        <end position="603"/>
    </location>
</feature>
<dbReference type="FunFam" id="3.40.50.620:FF:000106">
    <property type="entry name" value="Glutamine-dependent NAD(+) synthetase"/>
    <property type="match status" value="1"/>
</dbReference>
<dbReference type="Pfam" id="PF02540">
    <property type="entry name" value="NAD_synthase"/>
    <property type="match status" value="1"/>
</dbReference>
<dbReference type="Gene3D" id="3.40.50.620">
    <property type="entry name" value="HUPs"/>
    <property type="match status" value="1"/>
</dbReference>
<organism evidence="12">
    <name type="scientific">uncultured Thermoleophilia bacterium</name>
    <dbReference type="NCBI Taxonomy" id="1497501"/>
    <lineage>
        <taxon>Bacteria</taxon>
        <taxon>Bacillati</taxon>
        <taxon>Actinomycetota</taxon>
        <taxon>Thermoleophilia</taxon>
        <taxon>environmental samples</taxon>
    </lineage>
</organism>
<dbReference type="InterPro" id="IPR014729">
    <property type="entry name" value="Rossmann-like_a/b/a_fold"/>
</dbReference>
<protein>
    <recommendedName>
        <fullName evidence="7 8">Glutamine-dependent NAD(+) synthetase</fullName>
        <ecNumber evidence="7 8">6.3.5.1</ecNumber>
    </recommendedName>
    <alternativeName>
        <fullName evidence="7 8">NAD(+) synthase [glutamine-hydrolyzing]</fullName>
    </alternativeName>
</protein>
<dbReference type="GO" id="GO:0005737">
    <property type="term" value="C:cytoplasm"/>
    <property type="evidence" value="ECO:0007669"/>
    <property type="project" value="InterPro"/>
</dbReference>
<feature type="domain" description="CN hydrolase" evidence="11">
    <location>
        <begin position="2"/>
        <end position="240"/>
    </location>
</feature>
<dbReference type="InterPro" id="IPR036526">
    <property type="entry name" value="C-N_Hydrolase_sf"/>
</dbReference>
<feature type="binding site" evidence="7">
    <location>
        <position position="536"/>
    </location>
    <ligand>
        <name>deamido-NAD(+)</name>
        <dbReference type="ChEBI" id="CHEBI:58437"/>
        <note>ligand shared between two neighboring subunits</note>
    </ligand>
</feature>
<evidence type="ECO:0000256" key="9">
    <source>
        <dbReference type="RuleBase" id="RU003811"/>
    </source>
</evidence>
<proteinExistence type="inferred from homology"/>
<dbReference type="PANTHER" id="PTHR23090:SF9">
    <property type="entry name" value="GLUTAMINE-DEPENDENT NAD(+) SYNTHETASE"/>
    <property type="match status" value="1"/>
</dbReference>
<feature type="active site" description="Proton acceptor; for glutaminase activity" evidence="7">
    <location>
        <position position="42"/>
    </location>
</feature>
<keyword evidence="12" id="KW-0808">Transferase</keyword>
<keyword evidence="6 7" id="KW-0520">NAD</keyword>
<keyword evidence="12" id="KW-0315">Glutamine amidotransferase</keyword>
<feature type="binding site" evidence="7">
    <location>
        <position position="170"/>
    </location>
    <ligand>
        <name>L-glutamine</name>
        <dbReference type="ChEBI" id="CHEBI:58359"/>
    </ligand>
</feature>
<feature type="binding site" evidence="7">
    <location>
        <position position="114"/>
    </location>
    <ligand>
        <name>L-glutamine</name>
        <dbReference type="ChEBI" id="CHEBI:58359"/>
    </ligand>
</feature>
<dbReference type="NCBIfam" id="TIGR00552">
    <property type="entry name" value="nadE"/>
    <property type="match status" value="1"/>
</dbReference>
<keyword evidence="3 7" id="KW-0436">Ligase</keyword>
<dbReference type="GO" id="GO:0009435">
    <property type="term" value="P:NAD+ biosynthetic process"/>
    <property type="evidence" value="ECO:0007669"/>
    <property type="project" value="UniProtKB-UniRule"/>
</dbReference>
<dbReference type="EC" id="6.3.5.1" evidence="7 8"/>
<dbReference type="GO" id="GO:0008795">
    <property type="term" value="F:NAD+ synthase activity"/>
    <property type="evidence" value="ECO:0007669"/>
    <property type="project" value="UniProtKB-UniRule"/>
</dbReference>
<feature type="region of interest" description="Disordered" evidence="10">
    <location>
        <begin position="249"/>
        <end position="276"/>
    </location>
</feature>
<evidence type="ECO:0000259" key="11">
    <source>
        <dbReference type="PROSITE" id="PS50263"/>
    </source>
</evidence>
<feature type="binding site" evidence="7">
    <location>
        <position position="176"/>
    </location>
    <ligand>
        <name>L-glutamine</name>
        <dbReference type="ChEBI" id="CHEBI:58359"/>
    </ligand>
</feature>
<reference evidence="12" key="1">
    <citation type="submission" date="2020-02" db="EMBL/GenBank/DDBJ databases">
        <authorList>
            <person name="Meier V. D."/>
        </authorList>
    </citation>
    <scope>NUCLEOTIDE SEQUENCE</scope>
    <source>
        <strain evidence="12">AVDCRST_MAG79</strain>
    </source>
</reference>
<dbReference type="InterPro" id="IPR003694">
    <property type="entry name" value="NAD_synthase"/>
</dbReference>
<dbReference type="InterPro" id="IPR014445">
    <property type="entry name" value="Gln-dep_NAD_synthase"/>
</dbReference>
<evidence type="ECO:0000256" key="7">
    <source>
        <dbReference type="HAMAP-Rule" id="MF_02090"/>
    </source>
</evidence>
<evidence type="ECO:0000256" key="6">
    <source>
        <dbReference type="ARBA" id="ARBA00023027"/>
    </source>
</evidence>
<dbReference type="PROSITE" id="PS50263">
    <property type="entry name" value="CN_HYDROLASE"/>
    <property type="match status" value="1"/>
</dbReference>
<sequence length="603" mass="64199">MLRLALAQLDLTVGALADNRRRVLDACAEAVGAGADLLLAPELAISGYPPEDLLFRPAFLDACRRETEALAAAAPLPVLFGTPWLDGDRVHNTAVLAAGGEIRALYHKRELPNYSVFDEERTFAAGRQDVGFELGGALVAATVCEDIWLPTTTNRLARGGATVVVNISASPYHVGKGETREEMLRTRARDDLCVLAYCNLVGGQDELLFDGRSVVVDPDGTVVARAATFAEELLVCDVDPRRAVAARLDDPRLRRGEPSPRLGPAATLSPSPRPAARRVPRIAVPPASPVAELWAGLQVGLRDYVAKNGFGSVLLGLSGGVDSALVAALAALALGPERVLALSMPTRYNAVETRSDARVVAERLGIGFEEQPIEDLRLAFHAVLPDTSGLAAENLQARIRGMLLMTLSNQHGHLVLTTGNKSETAVGYSTLYGDSAGGFAPIKDVPKTMVFALCRHLNAVDGRDTIPVSIIDRPPSAELRDAQRDDESLPPYAVLDPIIAAYVEGDLSAEEIAGAGLSDLPTAMRIASLIDRAEYKRRQAPPGIKLYPKAFGRDRRVPITNRFAAAPPGPAAGHPERDGDGGGAAPVEDRRPATDDARRALTR</sequence>
<feature type="binding site" evidence="7">
    <location>
        <position position="418"/>
    </location>
    <ligand>
        <name>ATP</name>
        <dbReference type="ChEBI" id="CHEBI:30616"/>
    </ligand>
</feature>
<dbReference type="Pfam" id="PF00795">
    <property type="entry name" value="CN_hydrolase"/>
    <property type="match status" value="1"/>
</dbReference>
<dbReference type="CDD" id="cd00553">
    <property type="entry name" value="NAD_synthase"/>
    <property type="match status" value="1"/>
</dbReference>
<evidence type="ECO:0000256" key="1">
    <source>
        <dbReference type="ARBA" id="ARBA00005188"/>
    </source>
</evidence>
<dbReference type="NCBIfam" id="NF010588">
    <property type="entry name" value="PRK13981.1"/>
    <property type="match status" value="1"/>
</dbReference>
<comment type="caution">
    <text evidence="7">Lacks conserved residue(s) required for the propagation of feature annotation.</text>
</comment>
<comment type="similarity">
    <text evidence="2 7 8">In the C-terminal section; belongs to the NAD synthetase family.</text>
</comment>
<dbReference type="EMBL" id="CADCWC010000325">
    <property type="protein sequence ID" value="CAA9544616.1"/>
    <property type="molecule type" value="Genomic_DNA"/>
</dbReference>
<comment type="function">
    <text evidence="7">Catalyzes the ATP-dependent amidation of deamido-NAD to form NAD. Uses L-glutamine as a nitrogen source.</text>
</comment>
<dbReference type="InterPro" id="IPR003010">
    <property type="entry name" value="C-N_Hydrolase"/>
</dbReference>
<feature type="active site" description="Nucleophile; for glutaminase activity" evidence="7">
    <location>
        <position position="144"/>
    </location>
</feature>
<gene>
    <name evidence="7" type="primary">nadE</name>
    <name evidence="12" type="ORF">AVDCRST_MAG79-2174</name>
</gene>
<dbReference type="Gene3D" id="3.60.110.10">
    <property type="entry name" value="Carbon-nitrogen hydrolase"/>
    <property type="match status" value="1"/>
</dbReference>
<keyword evidence="4 7" id="KW-0547">Nucleotide-binding</keyword>
<evidence type="ECO:0000256" key="2">
    <source>
        <dbReference type="ARBA" id="ARBA00007145"/>
    </source>
</evidence>
<evidence type="ECO:0000256" key="8">
    <source>
        <dbReference type="PIRNR" id="PIRNR006630"/>
    </source>
</evidence>
<evidence type="ECO:0000256" key="5">
    <source>
        <dbReference type="ARBA" id="ARBA00022840"/>
    </source>
</evidence>
<dbReference type="AlphaFoldDB" id="A0A6J4U9H5"/>
<evidence type="ECO:0000256" key="10">
    <source>
        <dbReference type="SAM" id="MobiDB-lite"/>
    </source>
</evidence>
<dbReference type="GO" id="GO:0005524">
    <property type="term" value="F:ATP binding"/>
    <property type="evidence" value="ECO:0007669"/>
    <property type="project" value="UniProtKB-UniRule"/>
</dbReference>
<comment type="similarity">
    <text evidence="9">Belongs to the NAD synthetase family.</text>
</comment>
<dbReference type="PANTHER" id="PTHR23090">
    <property type="entry name" value="NH 3 /GLUTAMINE-DEPENDENT NAD + SYNTHETASE"/>
    <property type="match status" value="1"/>
</dbReference>
<dbReference type="SUPFAM" id="SSF52402">
    <property type="entry name" value="Adenine nucleotide alpha hydrolases-like"/>
    <property type="match status" value="1"/>
</dbReference>
<keyword evidence="5 7" id="KW-0067">ATP-binding</keyword>
<dbReference type="HAMAP" id="MF_02090">
    <property type="entry name" value="NadE_glutamine_dep"/>
    <property type="match status" value="1"/>
</dbReference>
<dbReference type="PIRSF" id="PIRSF006630">
    <property type="entry name" value="NADS_GAT"/>
    <property type="match status" value="1"/>
</dbReference>
<dbReference type="CDD" id="cd07570">
    <property type="entry name" value="GAT_Gln-NAD-synth"/>
    <property type="match status" value="1"/>
</dbReference>
<feature type="region of interest" description="Disordered" evidence="10">
    <location>
        <begin position="559"/>
        <end position="603"/>
    </location>
</feature>
<feature type="binding site" evidence="7">
    <location>
        <position position="423"/>
    </location>
    <ligand>
        <name>deamido-NAD(+)</name>
        <dbReference type="ChEBI" id="CHEBI:58437"/>
        <note>ligand shared between two neighboring subunits</note>
    </ligand>
</feature>
<accession>A0A6J4U9H5</accession>
<dbReference type="GO" id="GO:0004359">
    <property type="term" value="F:glutaminase activity"/>
    <property type="evidence" value="ECO:0007669"/>
    <property type="project" value="InterPro"/>
</dbReference>
<feature type="compositionally biased region" description="Basic and acidic residues" evidence="10">
    <location>
        <begin position="249"/>
        <end position="258"/>
    </location>
</feature>
<evidence type="ECO:0000256" key="3">
    <source>
        <dbReference type="ARBA" id="ARBA00022598"/>
    </source>
</evidence>
<dbReference type="SUPFAM" id="SSF56317">
    <property type="entry name" value="Carbon-nitrogen hydrolase"/>
    <property type="match status" value="1"/>
</dbReference>
<feature type="binding site" evidence="7">
    <location>
        <begin position="316"/>
        <end position="323"/>
    </location>
    <ligand>
        <name>ATP</name>
        <dbReference type="ChEBI" id="CHEBI:30616"/>
    </ligand>
</feature>
<feature type="active site" description="For glutaminase activity" evidence="7">
    <location>
        <position position="108"/>
    </location>
</feature>
<dbReference type="GO" id="GO:0016740">
    <property type="term" value="F:transferase activity"/>
    <property type="evidence" value="ECO:0007669"/>
    <property type="project" value="UniProtKB-KW"/>
</dbReference>
<dbReference type="InterPro" id="IPR022310">
    <property type="entry name" value="NAD/GMP_synthase"/>
</dbReference>
<comment type="pathway">
    <text evidence="1 7 8">Cofactor biosynthesis; NAD(+) biosynthesis; NAD(+) from deamido-NAD(+) (L-Gln route): step 1/1.</text>
</comment>
<evidence type="ECO:0000256" key="4">
    <source>
        <dbReference type="ARBA" id="ARBA00022741"/>
    </source>
</evidence>